<dbReference type="PANTHER" id="PTHR48016">
    <property type="entry name" value="MAP KINASE KINASE KINASE SSK2-RELATED-RELATED"/>
    <property type="match status" value="1"/>
</dbReference>
<evidence type="ECO:0000313" key="10">
    <source>
        <dbReference type="EMBL" id="GMM38812.1"/>
    </source>
</evidence>
<keyword evidence="4 7" id="KW-0547">Nucleotide-binding</keyword>
<dbReference type="Proteomes" id="UP001360560">
    <property type="component" value="Unassembled WGS sequence"/>
</dbReference>
<keyword evidence="3" id="KW-0808">Transferase</keyword>
<dbReference type="GO" id="GO:0038066">
    <property type="term" value="P:p38MAPK cascade"/>
    <property type="evidence" value="ECO:0007669"/>
    <property type="project" value="TreeGrafter"/>
</dbReference>
<dbReference type="PROSITE" id="PS50011">
    <property type="entry name" value="PROTEIN_KINASE_DOM"/>
    <property type="match status" value="1"/>
</dbReference>
<feature type="compositionally biased region" description="Low complexity" evidence="8">
    <location>
        <begin position="676"/>
        <end position="693"/>
    </location>
</feature>
<dbReference type="GeneID" id="90076800"/>
<dbReference type="InterPro" id="IPR050538">
    <property type="entry name" value="MAP_kinase_kinase_kinase"/>
</dbReference>
<dbReference type="InterPro" id="IPR011009">
    <property type="entry name" value="Kinase-like_dom_sf"/>
</dbReference>
<dbReference type="Pfam" id="PF00069">
    <property type="entry name" value="Pkinase"/>
    <property type="match status" value="1"/>
</dbReference>
<dbReference type="Gene3D" id="1.10.510.10">
    <property type="entry name" value="Transferase(Phosphotransferase) domain 1"/>
    <property type="match status" value="1"/>
</dbReference>
<dbReference type="RefSeq" id="XP_064855807.1">
    <property type="nucleotide sequence ID" value="XM_064999735.1"/>
</dbReference>
<sequence>MSSPTRNEEKHQDVSEDNHAHQKSESNQSKTIKLDTYSTEKKPNLLRSHSLYSPLSPKFGSSDNHALGFSHEFSNAPQSAVANTSPTSNVHLPGSAKLQRFPSSKQNEIMRKNSSSRYPKKTSSISSNASTISSPSSPSSTTSTNSILHHHHHHPSTTTMQRQSSEQYKVRYKVQEKAYIKKMNNEYTDDYATKAIDTNKNYLDIMESDSEGEFESDFPFDDSEIDDEYEVMDSTLKRSSTLPDTPYGSSESQTMENTPPNRYSEQQNTLHMQQQLFNKEYLEPNSPSFGGTEEKTSPAQLSMHSPPSVPTAALTLSNAHGRMDKIVSDLDNNLPLPEAQFSDNEAAGQLLLTTDNTDLIRPSAFVGKPKTLADFETITGEPDNEFQKIFGDADAEDEEDLNITYATEISRINADKVNEAFQIDDSIIYPLIKSKLKPGLLEDQKFLERFEWQAMLGVVVKSDIVNDEKNKMLKKLNFGANEENTNIVNAHGESVSSSMFIIQCKKDVWLSLKAKRFGHTESEQREILSFSRSLMDEVIEEILNFKYDEKPLEKIFYSTLIIEGHFDDSVDLSILEKENYKEILQLTAQQTHKLNAMLYEDAGAVVQALLDKYDNCEQLWMSHEEMEAAKPIIKTEGFARKLEAMISWRNIISALYFEKSTLINWFKSETIYRSNDNSGRGDSRSSLSSNQFSQEFNHRHSSSSKSSISRHNNFDESQQEQSNSEDGSNRTGSLSPTIANESVISDGDDGMQYSSDQEVAKFHDINELDASWFAENILAYKNLSEVVDKKLFSVINPWTRKAKESYVSSKEIYQESNLPSFLPILLELVKFPSNLMKEVLGIRLQYAKNVSQQTLLGIDQTIYDFKVIIKLCFQVKENLFKFLNGVPDINLEYLEIDYEEQDNLLLDFTDYLLVLLHRKLLDSSRSIYSFTTYEEPEILGRQWDFLKNIGYFLEINSGFKVSRNFLFLTCRLCVRLLNYLEHQLDNPQLNVKLKFIKWYTTTFDNFSNLKRQLTKLTNSALRMVQNSLILHLNFNKDYQIAKALIHYFHKENHVMIAINGNENLHDILYNKGKPQEETNGARASRKNLRVYVFGTEDLLDVPEKEIIGSLQGSKLGADIEKPSLDALVVGTEGAQVLEYTTNEGGKPNKHFMASTIYSGHTSPSTSEVESVSTVDKDSITKSYNEEKRFHNVPYLIVLPVIRKIPWEGKVRNIVIQGDKKSTFPKLVSARYGNALLIAHGSPLNLPAAKTTLINNMKKHYVEEINVSSESLSETASPRHSIDAAVKMFDRLALEDDEESIKEGTNTPQVSDLLLDKKIVKLIKTLRTEKTCSLLQIQKELVRINKNFNRMSFVCLKKGLVLKDQILELMAREREPDQSCLEILNNLFYVIRDTSLSSLRNIEADEVGEFMNLMIELSIEWIKVVVDDCASKEKKTFRWCVSALEFALLVFQKFNILLLTDEQFKILKTKVAGCLSLLISHFDIMGARSNKADRVLLSYSKLQKKVIQRESTLALHKNSELNEKIIQLDNQLTEKLRKYKEVGKVLDDRKSENKFLTYLSSSFFKFSSKWQKGDYLGGGTFGSVYKATNLTNGNVMAVKEVKFPNSQSVANIGKVIKDEMTVLEMLEHPNIVHYFGVEVHSDKVYLFMEFCELGSLGFLLRQGRIDEMMTKWYTLQMVEGLAYLHSNNIAHRDIKPENILLNRLGVIKFVDFGAAKVIAASGRTRAMTATLPGQAGVTGTPMYMSPESITGHGNDVLGSSDVWALGCCVLEMATGRRPWAKLDNEFAIMYHIANGNKPQLPEEGELSEEGINFLNRCFETKPESRAKAAELINDPWLAETKALHATGYESSASSDIMEFA</sequence>
<feature type="compositionally biased region" description="Basic and acidic residues" evidence="8">
    <location>
        <begin position="1"/>
        <end position="24"/>
    </location>
</feature>
<evidence type="ECO:0000256" key="3">
    <source>
        <dbReference type="ARBA" id="ARBA00022679"/>
    </source>
</evidence>
<keyword evidence="5 10" id="KW-0418">Kinase</keyword>
<dbReference type="InterPro" id="IPR000719">
    <property type="entry name" value="Prot_kinase_dom"/>
</dbReference>
<keyword evidence="6 7" id="KW-0067">ATP-binding</keyword>
<evidence type="ECO:0000256" key="1">
    <source>
        <dbReference type="ARBA" id="ARBA00006529"/>
    </source>
</evidence>
<evidence type="ECO:0000256" key="6">
    <source>
        <dbReference type="ARBA" id="ARBA00022840"/>
    </source>
</evidence>
<feature type="region of interest" description="Disordered" evidence="8">
    <location>
        <begin position="235"/>
        <end position="265"/>
    </location>
</feature>
<dbReference type="SMART" id="SM00220">
    <property type="entry name" value="S_TKc"/>
    <property type="match status" value="1"/>
</dbReference>
<evidence type="ECO:0000256" key="8">
    <source>
        <dbReference type="SAM" id="MobiDB-lite"/>
    </source>
</evidence>
<feature type="region of interest" description="Disordered" evidence="8">
    <location>
        <begin position="1"/>
        <end position="167"/>
    </location>
</feature>
<feature type="compositionally biased region" description="Polar residues" evidence="8">
    <location>
        <begin position="101"/>
        <end position="117"/>
    </location>
</feature>
<proteinExistence type="inferred from homology"/>
<keyword evidence="2" id="KW-0723">Serine/threonine-protein kinase</keyword>
<gene>
    <name evidence="10" type="ORF">DASC09_061510</name>
</gene>
<dbReference type="PROSITE" id="PS00107">
    <property type="entry name" value="PROTEIN_KINASE_ATP"/>
    <property type="match status" value="1"/>
</dbReference>
<protein>
    <submittedName>
        <fullName evidence="10">Mitogen-activated protein kinase kinase kinase</fullName>
    </submittedName>
</protein>
<feature type="region of interest" description="Disordered" evidence="8">
    <location>
        <begin position="676"/>
        <end position="750"/>
    </location>
</feature>
<organism evidence="10 11">
    <name type="scientific">Saccharomycopsis crataegensis</name>
    <dbReference type="NCBI Taxonomy" id="43959"/>
    <lineage>
        <taxon>Eukaryota</taxon>
        <taxon>Fungi</taxon>
        <taxon>Dikarya</taxon>
        <taxon>Ascomycota</taxon>
        <taxon>Saccharomycotina</taxon>
        <taxon>Saccharomycetes</taxon>
        <taxon>Saccharomycopsidaceae</taxon>
        <taxon>Saccharomycopsis</taxon>
    </lineage>
</organism>
<comment type="caution">
    <text evidence="10">The sequence shown here is derived from an EMBL/GenBank/DDBJ whole genome shotgun (WGS) entry which is preliminary data.</text>
</comment>
<dbReference type="PANTHER" id="PTHR48016:SF32">
    <property type="entry name" value="MITOGEN-ACTIVATED PROTEIN KINASE KINASE KINASE 4"/>
    <property type="match status" value="1"/>
</dbReference>
<dbReference type="EMBL" id="BTFZ01000020">
    <property type="protein sequence ID" value="GMM38812.1"/>
    <property type="molecule type" value="Genomic_DNA"/>
</dbReference>
<feature type="compositionally biased region" description="Polar residues" evidence="8">
    <location>
        <begin position="715"/>
        <end position="743"/>
    </location>
</feature>
<dbReference type="SUPFAM" id="SSF56112">
    <property type="entry name" value="Protein kinase-like (PK-like)"/>
    <property type="match status" value="1"/>
</dbReference>
<keyword evidence="11" id="KW-1185">Reference proteome</keyword>
<dbReference type="InterPro" id="IPR008271">
    <property type="entry name" value="Ser/Thr_kinase_AS"/>
</dbReference>
<evidence type="ECO:0000256" key="4">
    <source>
        <dbReference type="ARBA" id="ARBA00022741"/>
    </source>
</evidence>
<accession>A0AAV5QWK5</accession>
<feature type="binding site" evidence="7">
    <location>
        <position position="1598"/>
    </location>
    <ligand>
        <name>ATP</name>
        <dbReference type="ChEBI" id="CHEBI:30616"/>
    </ligand>
</feature>
<feature type="compositionally biased region" description="Polar residues" evidence="8">
    <location>
        <begin position="72"/>
        <end position="90"/>
    </location>
</feature>
<feature type="compositionally biased region" description="Low complexity" evidence="8">
    <location>
        <begin position="122"/>
        <end position="147"/>
    </location>
</feature>
<evidence type="ECO:0000256" key="2">
    <source>
        <dbReference type="ARBA" id="ARBA00022527"/>
    </source>
</evidence>
<dbReference type="GO" id="GO:0004674">
    <property type="term" value="F:protein serine/threonine kinase activity"/>
    <property type="evidence" value="ECO:0007669"/>
    <property type="project" value="UniProtKB-KW"/>
</dbReference>
<feature type="region of interest" description="Disordered" evidence="8">
    <location>
        <begin position="283"/>
        <end position="309"/>
    </location>
</feature>
<dbReference type="PROSITE" id="PS00108">
    <property type="entry name" value="PROTEIN_KINASE_ST"/>
    <property type="match status" value="1"/>
</dbReference>
<feature type="compositionally biased region" description="Polar residues" evidence="8">
    <location>
        <begin position="237"/>
        <end position="265"/>
    </location>
</feature>
<evidence type="ECO:0000256" key="7">
    <source>
        <dbReference type="PROSITE-ProRule" id="PRU10141"/>
    </source>
</evidence>
<evidence type="ECO:0000256" key="5">
    <source>
        <dbReference type="ARBA" id="ARBA00022777"/>
    </source>
</evidence>
<evidence type="ECO:0000313" key="11">
    <source>
        <dbReference type="Proteomes" id="UP001360560"/>
    </source>
</evidence>
<name>A0AAV5QWK5_9ASCO</name>
<evidence type="ECO:0000259" key="9">
    <source>
        <dbReference type="PROSITE" id="PS50011"/>
    </source>
</evidence>
<reference evidence="10 11" key="1">
    <citation type="journal article" date="2023" name="Elife">
        <title>Identification of key yeast species and microbe-microbe interactions impacting larval growth of Drosophila in the wild.</title>
        <authorList>
            <person name="Mure A."/>
            <person name="Sugiura Y."/>
            <person name="Maeda R."/>
            <person name="Honda K."/>
            <person name="Sakurai N."/>
            <person name="Takahashi Y."/>
            <person name="Watada M."/>
            <person name="Katoh T."/>
            <person name="Gotoh A."/>
            <person name="Gotoh Y."/>
            <person name="Taniguchi I."/>
            <person name="Nakamura K."/>
            <person name="Hayashi T."/>
            <person name="Katayama T."/>
            <person name="Uemura T."/>
            <person name="Hattori Y."/>
        </authorList>
    </citation>
    <scope>NUCLEOTIDE SEQUENCE [LARGE SCALE GENOMIC DNA]</scope>
    <source>
        <strain evidence="10 11">SC-9</strain>
    </source>
</reference>
<dbReference type="InterPro" id="IPR017441">
    <property type="entry name" value="Protein_kinase_ATP_BS"/>
</dbReference>
<dbReference type="GO" id="GO:0005524">
    <property type="term" value="F:ATP binding"/>
    <property type="evidence" value="ECO:0007669"/>
    <property type="project" value="UniProtKB-UniRule"/>
</dbReference>
<comment type="similarity">
    <text evidence="1">Belongs to the protein kinase superfamily. STE Ser/Thr protein kinase family. MAP kinase kinase kinase subfamily.</text>
</comment>
<feature type="domain" description="Protein kinase" evidence="9">
    <location>
        <begin position="1569"/>
        <end position="1836"/>
    </location>
</feature>